<dbReference type="InterPro" id="IPR036291">
    <property type="entry name" value="NAD(P)-bd_dom_sf"/>
</dbReference>
<keyword evidence="1" id="KW-0560">Oxidoreductase</keyword>
<evidence type="ECO:0000313" key="4">
    <source>
        <dbReference type="EMBL" id="REG24132.1"/>
    </source>
</evidence>
<dbReference type="SUPFAM" id="SSF51735">
    <property type="entry name" value="NAD(P)-binding Rossmann-fold domains"/>
    <property type="match status" value="1"/>
</dbReference>
<dbReference type="EMBL" id="CP011509">
    <property type="protein sequence ID" value="AKJ03358.1"/>
    <property type="molecule type" value="Genomic_DNA"/>
</dbReference>
<protein>
    <submittedName>
        <fullName evidence="4">Prephenate dehydrogenase</fullName>
    </submittedName>
    <submittedName>
        <fullName evidence="3">Prephenate/arogenate dehydrogenase</fullName>
    </submittedName>
</protein>
<dbReference type="PANTHER" id="PTHR21363:SF0">
    <property type="entry name" value="PREPHENATE DEHYDROGENASE [NADP(+)]"/>
    <property type="match status" value="1"/>
</dbReference>
<dbReference type="PANTHER" id="PTHR21363">
    <property type="entry name" value="PREPHENATE DEHYDROGENASE"/>
    <property type="match status" value="1"/>
</dbReference>
<dbReference type="Pfam" id="PF20463">
    <property type="entry name" value="PDH_C"/>
    <property type="match status" value="1"/>
</dbReference>
<dbReference type="InterPro" id="IPR003099">
    <property type="entry name" value="Prephen_DH"/>
</dbReference>
<evidence type="ECO:0000259" key="2">
    <source>
        <dbReference type="PROSITE" id="PS51176"/>
    </source>
</evidence>
<dbReference type="InterPro" id="IPR008927">
    <property type="entry name" value="6-PGluconate_DH-like_C_sf"/>
</dbReference>
<dbReference type="GO" id="GO:0004665">
    <property type="term" value="F:prephenate dehydrogenase (NADP+) activity"/>
    <property type="evidence" value="ECO:0007669"/>
    <property type="project" value="InterPro"/>
</dbReference>
<dbReference type="Pfam" id="PF02153">
    <property type="entry name" value="PDH_N"/>
    <property type="match status" value="1"/>
</dbReference>
<dbReference type="KEGG" id="age:AA314_04984"/>
<dbReference type="AlphaFoldDB" id="A0AAC8TEV5"/>
<dbReference type="InterPro" id="IPR050812">
    <property type="entry name" value="Preph/Arog_dehydrog"/>
</dbReference>
<sequence length="294" mass="31227">MPLTRILLLGANGAVGRAFSRLLAGEGRAVIGADLGETRADESVAEYLRADVSAPTPELLRQVAGADCVLAALPEPAILAALGSVVPAMRPGTLFVDTSSVKSEIVERAGHDARAVEFLSINPLFAPSVPFRGQNVAVVGERGGEKAREFVALMEGWGGRVVPFTAEEHDRSMACIQTATHAAVLAFGLALRELDYQPRWISDATTPPHRLLLGLLARITGANPEVYWEIQRANPFAPAAREALAEGLRKLEGVVADEHAFRAVFAQSAEPLGGEAPVLRDLCARLFAVPFKPG</sequence>
<dbReference type="GO" id="GO:0006571">
    <property type="term" value="P:tyrosine biosynthetic process"/>
    <property type="evidence" value="ECO:0007669"/>
    <property type="project" value="InterPro"/>
</dbReference>
<reference evidence="3 5" key="1">
    <citation type="submission" date="2015-05" db="EMBL/GenBank/DDBJ databases">
        <title>Genome assembly of Archangium gephyra DSM 2261.</title>
        <authorList>
            <person name="Sharma G."/>
            <person name="Subramanian S."/>
        </authorList>
    </citation>
    <scope>NUCLEOTIDE SEQUENCE [LARGE SCALE GENOMIC DNA]</scope>
    <source>
        <strain evidence="3 5">DSM 2261</strain>
    </source>
</reference>
<organism evidence="3 5">
    <name type="scientific">Archangium gephyra</name>
    <dbReference type="NCBI Taxonomy" id="48"/>
    <lineage>
        <taxon>Bacteria</taxon>
        <taxon>Pseudomonadati</taxon>
        <taxon>Myxococcota</taxon>
        <taxon>Myxococcia</taxon>
        <taxon>Myxococcales</taxon>
        <taxon>Cystobacterineae</taxon>
        <taxon>Archangiaceae</taxon>
        <taxon>Archangium</taxon>
    </lineage>
</organism>
<dbReference type="EMBL" id="QUMU01000015">
    <property type="protein sequence ID" value="REG24132.1"/>
    <property type="molecule type" value="Genomic_DNA"/>
</dbReference>
<evidence type="ECO:0000313" key="5">
    <source>
        <dbReference type="Proteomes" id="UP000035579"/>
    </source>
</evidence>
<evidence type="ECO:0000313" key="3">
    <source>
        <dbReference type="EMBL" id="AKJ03358.1"/>
    </source>
</evidence>
<evidence type="ECO:0000313" key="6">
    <source>
        <dbReference type="Proteomes" id="UP000256345"/>
    </source>
</evidence>
<keyword evidence="6" id="KW-1185">Reference proteome</keyword>
<dbReference type="GO" id="GO:0008977">
    <property type="term" value="F:prephenate dehydrogenase (NAD+) activity"/>
    <property type="evidence" value="ECO:0007669"/>
    <property type="project" value="InterPro"/>
</dbReference>
<dbReference type="Gene3D" id="1.10.3660.10">
    <property type="entry name" value="6-phosphogluconate dehydrogenase C-terminal like domain"/>
    <property type="match status" value="1"/>
</dbReference>
<name>A0AAC8TEV5_9BACT</name>
<dbReference type="PROSITE" id="PS51176">
    <property type="entry name" value="PDH_ADH"/>
    <property type="match status" value="1"/>
</dbReference>
<dbReference type="GO" id="GO:0070403">
    <property type="term" value="F:NAD+ binding"/>
    <property type="evidence" value="ECO:0007669"/>
    <property type="project" value="InterPro"/>
</dbReference>
<dbReference type="Proteomes" id="UP000256345">
    <property type="component" value="Unassembled WGS sequence"/>
</dbReference>
<dbReference type="Gene3D" id="3.40.50.720">
    <property type="entry name" value="NAD(P)-binding Rossmann-like Domain"/>
    <property type="match status" value="1"/>
</dbReference>
<reference evidence="4 6" key="2">
    <citation type="submission" date="2018-08" db="EMBL/GenBank/DDBJ databases">
        <title>Genomic Encyclopedia of Archaeal and Bacterial Type Strains, Phase II (KMG-II): from individual species to whole genera.</title>
        <authorList>
            <person name="Goeker M."/>
        </authorList>
    </citation>
    <scope>NUCLEOTIDE SEQUENCE [LARGE SCALE GENOMIC DNA]</scope>
    <source>
        <strain evidence="4 6">DSM 2261</strain>
    </source>
</reference>
<gene>
    <name evidence="3" type="ORF">AA314_04984</name>
    <name evidence="4" type="ORF">ATI61_115174</name>
</gene>
<proteinExistence type="predicted"/>
<dbReference type="SUPFAM" id="SSF48179">
    <property type="entry name" value="6-phosphogluconate dehydrogenase C-terminal domain-like"/>
    <property type="match status" value="1"/>
</dbReference>
<dbReference type="InterPro" id="IPR046825">
    <property type="entry name" value="PDH_C"/>
</dbReference>
<feature type="domain" description="Prephenate/arogenate dehydrogenase" evidence="2">
    <location>
        <begin position="4"/>
        <end position="285"/>
    </location>
</feature>
<dbReference type="InterPro" id="IPR046826">
    <property type="entry name" value="PDH_N"/>
</dbReference>
<dbReference type="Proteomes" id="UP000035579">
    <property type="component" value="Chromosome"/>
</dbReference>
<dbReference type="RefSeq" id="WP_047857441.1">
    <property type="nucleotide sequence ID" value="NZ_CP011509.1"/>
</dbReference>
<evidence type="ECO:0000256" key="1">
    <source>
        <dbReference type="ARBA" id="ARBA00023002"/>
    </source>
</evidence>
<accession>A0AAC8TEV5</accession>